<dbReference type="Gene3D" id="1.10.10.10">
    <property type="entry name" value="Winged helix-like DNA-binding domain superfamily/Winged helix DNA-binding domain"/>
    <property type="match status" value="1"/>
</dbReference>
<dbReference type="PANTHER" id="PTHR33169">
    <property type="entry name" value="PADR-FAMILY TRANSCRIPTIONAL REGULATOR"/>
    <property type="match status" value="1"/>
</dbReference>
<reference evidence="2" key="1">
    <citation type="submission" date="2021-01" db="EMBL/GenBank/DDBJ databases">
        <title>Whole genome shotgun sequence of Planotetraspora thailandica NBRC 104271.</title>
        <authorList>
            <person name="Komaki H."/>
            <person name="Tamura T."/>
        </authorList>
    </citation>
    <scope>NUCLEOTIDE SEQUENCE</scope>
    <source>
        <strain evidence="2">NBRC 104271</strain>
    </source>
</reference>
<dbReference type="Proteomes" id="UP000605992">
    <property type="component" value="Unassembled WGS sequence"/>
</dbReference>
<dbReference type="InterPro" id="IPR036388">
    <property type="entry name" value="WH-like_DNA-bd_sf"/>
</dbReference>
<organism evidence="2 3">
    <name type="scientific">Planotetraspora thailandica</name>
    <dbReference type="NCBI Taxonomy" id="487172"/>
    <lineage>
        <taxon>Bacteria</taxon>
        <taxon>Bacillati</taxon>
        <taxon>Actinomycetota</taxon>
        <taxon>Actinomycetes</taxon>
        <taxon>Streptosporangiales</taxon>
        <taxon>Streptosporangiaceae</taxon>
        <taxon>Planotetraspora</taxon>
    </lineage>
</organism>
<dbReference type="InterPro" id="IPR036390">
    <property type="entry name" value="WH_DNA-bd_sf"/>
</dbReference>
<keyword evidence="3" id="KW-1185">Reference proteome</keyword>
<evidence type="ECO:0000313" key="3">
    <source>
        <dbReference type="Proteomes" id="UP000605992"/>
    </source>
</evidence>
<dbReference type="SUPFAM" id="SSF46785">
    <property type="entry name" value="Winged helix' DNA-binding domain"/>
    <property type="match status" value="1"/>
</dbReference>
<proteinExistence type="predicted"/>
<dbReference type="EMBL" id="BOOR01000017">
    <property type="protein sequence ID" value="GII54427.1"/>
    <property type="molecule type" value="Genomic_DNA"/>
</dbReference>
<name>A0A8J3XTJ7_9ACTN</name>
<accession>A0A8J3XTJ7</accession>
<evidence type="ECO:0000313" key="2">
    <source>
        <dbReference type="EMBL" id="GII54427.1"/>
    </source>
</evidence>
<gene>
    <name evidence="2" type="ORF">Pth03_28160</name>
</gene>
<dbReference type="InterPro" id="IPR052509">
    <property type="entry name" value="Metal_resp_DNA-bind_regulator"/>
</dbReference>
<feature type="domain" description="Transcription regulator PadR N-terminal" evidence="1">
    <location>
        <begin position="14"/>
        <end position="86"/>
    </location>
</feature>
<dbReference type="Pfam" id="PF03551">
    <property type="entry name" value="PadR"/>
    <property type="match status" value="1"/>
</dbReference>
<protein>
    <submittedName>
        <fullName evidence="2">PadR family transcriptional regulator</fullName>
    </submittedName>
</protein>
<sequence length="112" mass="12178">MRAEALKGHLDGLLLAALEDGPRHGYAVKEALRDATDGKLDLPTGTVYPALHRLEQAGLISGSWVVVAGRRRRTYELTEDGRRSLKGARDNWQEFAAVVSTALRGAPWPATS</sequence>
<dbReference type="InterPro" id="IPR005149">
    <property type="entry name" value="Tscrpt_reg_PadR_N"/>
</dbReference>
<comment type="caution">
    <text evidence="2">The sequence shown here is derived from an EMBL/GenBank/DDBJ whole genome shotgun (WGS) entry which is preliminary data.</text>
</comment>
<dbReference type="RefSeq" id="WP_203944651.1">
    <property type="nucleotide sequence ID" value="NZ_BOOR01000017.1"/>
</dbReference>
<dbReference type="AlphaFoldDB" id="A0A8J3XTJ7"/>
<dbReference type="PANTHER" id="PTHR33169:SF14">
    <property type="entry name" value="TRANSCRIPTIONAL REGULATOR RV3488"/>
    <property type="match status" value="1"/>
</dbReference>
<evidence type="ECO:0000259" key="1">
    <source>
        <dbReference type="Pfam" id="PF03551"/>
    </source>
</evidence>